<name>A0A7U9E1P2_STRLI</name>
<dbReference type="AlphaFoldDB" id="A0A7U9E1P2"/>
<keyword evidence="1" id="KW-0812">Transmembrane</keyword>
<proteinExistence type="predicted"/>
<dbReference type="Proteomes" id="UP000014062">
    <property type="component" value="Chromosome"/>
</dbReference>
<evidence type="ECO:0000256" key="1">
    <source>
        <dbReference type="SAM" id="Phobius"/>
    </source>
</evidence>
<keyword evidence="1" id="KW-1133">Transmembrane helix</keyword>
<dbReference type="EMBL" id="CM001889">
    <property type="protein sequence ID" value="EOY52415.1"/>
    <property type="molecule type" value="Genomic_DNA"/>
</dbReference>
<evidence type="ECO:0000313" key="3">
    <source>
        <dbReference type="Proteomes" id="UP000014062"/>
    </source>
</evidence>
<reference evidence="3" key="1">
    <citation type="journal article" date="2013" name="Genome Biol. Evol.">
        <title>The genome sequence of Streptomyces lividans 66 reveals a novel tRNA-dependent peptide biosynthetic system within a metal-related genomic island.</title>
        <authorList>
            <person name="Cruz-Morales P."/>
            <person name="Vijgenboom E."/>
            <person name="Iruegas-Bocardo F."/>
            <person name="Girard G."/>
            <person name="Yanez-Guerra L.A."/>
            <person name="Ramos-Aboites H.E."/>
            <person name="Pernodet J.L."/>
            <person name="Anne J."/>
            <person name="van Wezel G.P."/>
            <person name="Barona-Gomez F."/>
        </authorList>
    </citation>
    <scope>NUCLEOTIDE SEQUENCE [LARGE SCALE GENOMIC DNA]</scope>
    <source>
        <strain evidence="3">1326</strain>
    </source>
</reference>
<sequence>MGALPVIAVLRRRPPHIPDRLYAWTYVALLAAVAVAMVL</sequence>
<feature type="transmembrane region" description="Helical" evidence="1">
    <location>
        <begin position="21"/>
        <end position="38"/>
    </location>
</feature>
<evidence type="ECO:0000313" key="2">
    <source>
        <dbReference type="EMBL" id="EOY52415.1"/>
    </source>
</evidence>
<protein>
    <submittedName>
        <fullName evidence="2">Integral membrane protein</fullName>
    </submittedName>
</protein>
<gene>
    <name evidence="2" type="ORF">SLI_7715</name>
</gene>
<keyword evidence="1" id="KW-0472">Membrane</keyword>
<organism evidence="2 3">
    <name type="scientific">Streptomyces lividans 1326</name>
    <dbReference type="NCBI Taxonomy" id="1200984"/>
    <lineage>
        <taxon>Bacteria</taxon>
        <taxon>Bacillati</taxon>
        <taxon>Actinomycetota</taxon>
        <taxon>Actinomycetes</taxon>
        <taxon>Kitasatosporales</taxon>
        <taxon>Streptomycetaceae</taxon>
        <taxon>Streptomyces</taxon>
    </lineage>
</organism>
<accession>A0A7U9E1P2</accession>